<protein>
    <submittedName>
        <fullName evidence="1">Uncharacterized protein</fullName>
    </submittedName>
</protein>
<accession>A0ABX1DLM8</accession>
<comment type="caution">
    <text evidence="1">The sequence shown here is derived from an EMBL/GenBank/DDBJ whole genome shotgun (WGS) entry which is preliminary data.</text>
</comment>
<reference evidence="1 2" key="1">
    <citation type="submission" date="2020-03" db="EMBL/GenBank/DDBJ databases">
        <title>Whole genome sequencing of clinical and environmental type strains of Ochrobactrum.</title>
        <authorList>
            <person name="Dharne M."/>
        </authorList>
    </citation>
    <scope>NUCLEOTIDE SEQUENCE [LARGE SCALE GENOMIC DNA]</scope>
    <source>
        <strain evidence="1 2">CIP 109452</strain>
    </source>
</reference>
<dbReference type="EMBL" id="JAAVLN010000001">
    <property type="protein sequence ID" value="NKC03829.1"/>
    <property type="molecule type" value="Genomic_DNA"/>
</dbReference>
<name>A0ABX1DLM8_9HYPH</name>
<gene>
    <name evidence="1" type="ORF">HED55_12765</name>
</gene>
<sequence>MPHLDLPALRAFVDTIPQNYKGPGGVVAVVRTAQSSSVMPGVLPICARVSR</sequence>
<proteinExistence type="predicted"/>
<keyword evidence="2" id="KW-1185">Reference proteome</keyword>
<evidence type="ECO:0000313" key="1">
    <source>
        <dbReference type="EMBL" id="NKC03829.1"/>
    </source>
</evidence>
<evidence type="ECO:0000313" key="2">
    <source>
        <dbReference type="Proteomes" id="UP000704467"/>
    </source>
</evidence>
<organism evidence="1 2">
    <name type="scientific">Brucella haematophila</name>
    <dbReference type="NCBI Taxonomy" id="419474"/>
    <lineage>
        <taxon>Bacteria</taxon>
        <taxon>Pseudomonadati</taxon>
        <taxon>Pseudomonadota</taxon>
        <taxon>Alphaproteobacteria</taxon>
        <taxon>Hyphomicrobiales</taxon>
        <taxon>Brucellaceae</taxon>
        <taxon>Brucella/Ochrobactrum group</taxon>
        <taxon>Brucella</taxon>
    </lineage>
</organism>
<dbReference type="Proteomes" id="UP000704467">
    <property type="component" value="Unassembled WGS sequence"/>
</dbReference>